<organism evidence="1 2">
    <name type="scientific">Pseudomonas aeruginosa</name>
    <dbReference type="NCBI Taxonomy" id="287"/>
    <lineage>
        <taxon>Bacteria</taxon>
        <taxon>Pseudomonadati</taxon>
        <taxon>Pseudomonadota</taxon>
        <taxon>Gammaproteobacteria</taxon>
        <taxon>Pseudomonadales</taxon>
        <taxon>Pseudomonadaceae</taxon>
        <taxon>Pseudomonas</taxon>
    </lineage>
</organism>
<accession>A0A2C9WZQ5</accession>
<gene>
    <name evidence="1" type="ORF">CAZ10_16655</name>
</gene>
<protein>
    <submittedName>
        <fullName evidence="1">Uncharacterized protein</fullName>
    </submittedName>
</protein>
<dbReference type="Proteomes" id="UP000194857">
    <property type="component" value="Unassembled WGS sequence"/>
</dbReference>
<proteinExistence type="predicted"/>
<comment type="caution">
    <text evidence="1">The sequence shown here is derived from an EMBL/GenBank/DDBJ whole genome shotgun (WGS) entry which is preliminary data.</text>
</comment>
<dbReference type="AlphaFoldDB" id="A0A2C9WZQ5"/>
<name>A0A2C9WZQ5_PSEAI</name>
<dbReference type="RefSeq" id="WP_003099046.1">
    <property type="nucleotide sequence ID" value="NZ_CAADKC010000254.1"/>
</dbReference>
<sequence>MARSTPEQARNKLGLVAAKKLETAAEALHAYRMACLNCDDHAAQHDRRKSLVGELQEMAAWLEGCCK</sequence>
<evidence type="ECO:0000313" key="1">
    <source>
        <dbReference type="EMBL" id="OTI60713.1"/>
    </source>
</evidence>
<dbReference type="EMBL" id="NFFZ01000008">
    <property type="protein sequence ID" value="OTI60713.1"/>
    <property type="molecule type" value="Genomic_DNA"/>
</dbReference>
<reference evidence="1 2" key="1">
    <citation type="submission" date="2017-05" db="EMBL/GenBank/DDBJ databases">
        <authorList>
            <person name="Song R."/>
            <person name="Chenine A.L."/>
            <person name="Ruprecht R.M."/>
        </authorList>
    </citation>
    <scope>NUCLEOTIDE SEQUENCE [LARGE SCALE GENOMIC DNA]</scope>
    <source>
        <strain evidence="1 2">S567_C10_BS</strain>
    </source>
</reference>
<evidence type="ECO:0000313" key="2">
    <source>
        <dbReference type="Proteomes" id="UP000194857"/>
    </source>
</evidence>